<keyword evidence="4" id="KW-1185">Reference proteome</keyword>
<dbReference type="PANTHER" id="PTHR33127:SF5">
    <property type="entry name" value="TRANSMEMBRANE PROTEIN"/>
    <property type="match status" value="1"/>
</dbReference>
<evidence type="ECO:0000259" key="2">
    <source>
        <dbReference type="Pfam" id="PF03478"/>
    </source>
</evidence>
<dbReference type="SUPFAM" id="SSF81383">
    <property type="entry name" value="F-box domain"/>
    <property type="match status" value="1"/>
</dbReference>
<dbReference type="Pfam" id="PF03478">
    <property type="entry name" value="Beta-prop_KIB1-4"/>
    <property type="match status" value="1"/>
</dbReference>
<evidence type="ECO:0000259" key="1">
    <source>
        <dbReference type="Pfam" id="PF00646"/>
    </source>
</evidence>
<dbReference type="PANTHER" id="PTHR33127">
    <property type="entry name" value="TRANSMEMBRANE PROTEIN"/>
    <property type="match status" value="1"/>
</dbReference>
<dbReference type="InterPro" id="IPR011043">
    <property type="entry name" value="Gal_Oxase/kelch_b-propeller"/>
</dbReference>
<dbReference type="Gene3D" id="1.20.1280.50">
    <property type="match status" value="1"/>
</dbReference>
<evidence type="ECO:0000313" key="3">
    <source>
        <dbReference type="EMBL" id="EYU17416.1"/>
    </source>
</evidence>
<proteinExistence type="predicted"/>
<feature type="domain" description="KIB1-4 beta-propeller" evidence="2">
    <location>
        <begin position="66"/>
        <end position="203"/>
    </location>
</feature>
<dbReference type="InterPro" id="IPR005174">
    <property type="entry name" value="KIB1-4_b-propeller"/>
</dbReference>
<dbReference type="InterPro" id="IPR036047">
    <property type="entry name" value="F-box-like_dom_sf"/>
</dbReference>
<organism evidence="3 4">
    <name type="scientific">Erythranthe guttata</name>
    <name type="common">Yellow monkey flower</name>
    <name type="synonym">Mimulus guttatus</name>
    <dbReference type="NCBI Taxonomy" id="4155"/>
    <lineage>
        <taxon>Eukaryota</taxon>
        <taxon>Viridiplantae</taxon>
        <taxon>Streptophyta</taxon>
        <taxon>Embryophyta</taxon>
        <taxon>Tracheophyta</taxon>
        <taxon>Spermatophyta</taxon>
        <taxon>Magnoliopsida</taxon>
        <taxon>eudicotyledons</taxon>
        <taxon>Gunneridae</taxon>
        <taxon>Pentapetalae</taxon>
        <taxon>asterids</taxon>
        <taxon>lamiids</taxon>
        <taxon>Lamiales</taxon>
        <taxon>Phrymaceae</taxon>
        <taxon>Erythranthe</taxon>
    </lineage>
</organism>
<accession>A0A022PNY0</accession>
<dbReference type="eggNOG" id="ENOG502S177">
    <property type="taxonomic scope" value="Eukaryota"/>
</dbReference>
<evidence type="ECO:0000313" key="4">
    <source>
        <dbReference type="Proteomes" id="UP000030748"/>
    </source>
</evidence>
<dbReference type="SUPFAM" id="SSF50965">
    <property type="entry name" value="Galactose oxidase, central domain"/>
    <property type="match status" value="1"/>
</dbReference>
<dbReference type="InterPro" id="IPR001810">
    <property type="entry name" value="F-box_dom"/>
</dbReference>
<gene>
    <name evidence="3" type="ORF">MIMGU_mgv1a025060mg</name>
</gene>
<dbReference type="Proteomes" id="UP000030748">
    <property type="component" value="Unassembled WGS sequence"/>
</dbReference>
<sequence length="229" mass="26553">MEDWNDIPEELLFLVLANVLGKDRYSFSLVCESWNRVAKASPYHPSPCLMTFNRKSNHVSKYFQHNCFFRMNFPTLLKDATVRFSNDGWLLMMSPDDRTLFFFDPFNNQTIELPPIPSHRTMYNTICFFHPPTSPDCLIVGILSNTHHEVEVGVLKYGEDRWDVVLLDIDHQFNVSFCPPILHDGKIYFLDVIGNVAWFDMTDGRSGCLSSVNNFGGNWWKIYAIGCFM</sequence>
<feature type="domain" description="F-box" evidence="1">
    <location>
        <begin position="4"/>
        <end position="40"/>
    </location>
</feature>
<dbReference type="STRING" id="4155.A0A022PNY0"/>
<dbReference type="Pfam" id="PF00646">
    <property type="entry name" value="F-box"/>
    <property type="match status" value="1"/>
</dbReference>
<name>A0A022PNY0_ERYGU</name>
<dbReference type="EMBL" id="KI632373">
    <property type="protein sequence ID" value="EYU17416.1"/>
    <property type="molecule type" value="Genomic_DNA"/>
</dbReference>
<protein>
    <submittedName>
        <fullName evidence="3">Uncharacterized protein</fullName>
    </submittedName>
</protein>
<reference evidence="3 4" key="1">
    <citation type="journal article" date="2013" name="Proc. Natl. Acad. Sci. U.S.A.">
        <title>Fine-scale variation in meiotic recombination in Mimulus inferred from population shotgun sequencing.</title>
        <authorList>
            <person name="Hellsten U."/>
            <person name="Wright K.M."/>
            <person name="Jenkins J."/>
            <person name="Shu S."/>
            <person name="Yuan Y."/>
            <person name="Wessler S.R."/>
            <person name="Schmutz J."/>
            <person name="Willis J.H."/>
            <person name="Rokhsar D.S."/>
        </authorList>
    </citation>
    <scope>NUCLEOTIDE SEQUENCE [LARGE SCALE GENOMIC DNA]</scope>
    <source>
        <strain evidence="4">cv. DUN x IM62</strain>
    </source>
</reference>
<dbReference type="AlphaFoldDB" id="A0A022PNY0"/>